<comment type="catalytic activity">
    <reaction evidence="2 9">
        <text>glutathione + H2O = L-cysteinylglycine + L-glutamate</text>
        <dbReference type="Rhea" id="RHEA:28807"/>
        <dbReference type="ChEBI" id="CHEBI:15377"/>
        <dbReference type="ChEBI" id="CHEBI:29985"/>
        <dbReference type="ChEBI" id="CHEBI:57925"/>
        <dbReference type="ChEBI" id="CHEBI:61694"/>
        <dbReference type="EC" id="3.4.19.13"/>
    </reaction>
</comment>
<dbReference type="PRINTS" id="PR01210">
    <property type="entry name" value="GGTRANSPTASE"/>
</dbReference>
<dbReference type="Gene3D" id="1.10.246.130">
    <property type="match status" value="1"/>
</dbReference>
<keyword evidence="4 9" id="KW-0808">Transferase</keyword>
<keyword evidence="7 9" id="KW-0012">Acyltransferase</keyword>
<dbReference type="InterPro" id="IPR055262">
    <property type="entry name" value="GGT_CS"/>
</dbReference>
<evidence type="ECO:0000256" key="3">
    <source>
        <dbReference type="ARBA" id="ARBA00009381"/>
    </source>
</evidence>
<dbReference type="Gene3D" id="3.60.20.40">
    <property type="match status" value="1"/>
</dbReference>
<dbReference type="InterPro" id="IPR051792">
    <property type="entry name" value="GGT_bact"/>
</dbReference>
<dbReference type="GO" id="GO:0103068">
    <property type="term" value="F:leukotriene C4 gamma-glutamyl transferase activity"/>
    <property type="evidence" value="ECO:0007669"/>
    <property type="project" value="UniProtKB-EC"/>
</dbReference>
<dbReference type="EMBL" id="OX336137">
    <property type="protein sequence ID" value="CAI2718987.1"/>
    <property type="molecule type" value="Genomic_DNA"/>
</dbReference>
<dbReference type="InterPro" id="IPR000101">
    <property type="entry name" value="GGT_peptidase"/>
</dbReference>
<evidence type="ECO:0000256" key="5">
    <source>
        <dbReference type="ARBA" id="ARBA00022801"/>
    </source>
</evidence>
<reference evidence="10 11" key="1">
    <citation type="submission" date="2022-09" db="EMBL/GenBank/DDBJ databases">
        <authorList>
            <person name="Kop L."/>
        </authorList>
    </citation>
    <scope>NUCLEOTIDE SEQUENCE [LARGE SCALE GENOMIC DNA]</scope>
    <source>
        <strain evidence="10 11">347</strain>
    </source>
</reference>
<dbReference type="InterPro" id="IPR043138">
    <property type="entry name" value="GGT_lsub"/>
</dbReference>
<dbReference type="PANTHER" id="PTHR43199:SF1">
    <property type="entry name" value="GLUTATHIONE HYDROLASE PROENZYME"/>
    <property type="match status" value="1"/>
</dbReference>
<evidence type="ECO:0000256" key="2">
    <source>
        <dbReference type="ARBA" id="ARBA00001089"/>
    </source>
</evidence>
<evidence type="ECO:0000313" key="10">
    <source>
        <dbReference type="EMBL" id="CAI2718987.1"/>
    </source>
</evidence>
<dbReference type="NCBIfam" id="TIGR00066">
    <property type="entry name" value="g_glut_trans"/>
    <property type="match status" value="1"/>
</dbReference>
<dbReference type="SUPFAM" id="SSF56235">
    <property type="entry name" value="N-terminal nucleophile aminohydrolases (Ntn hydrolases)"/>
    <property type="match status" value="1"/>
</dbReference>
<name>A0ABM9HFJ2_9BACT</name>
<proteinExistence type="inferred from homology"/>
<sequence length="576" mass="62263">MWNFRPGQIVIAVLLAVALPVAAWAQLKNIYSQRDRFHPEVGHHGMVVSQENQASAIGVEILKQGGNAVDAAVAIGFALAVTLPRAGNIGGGGFMMIHLAKTGETVVIDYREKAPAAAHRDMYLNADGSVNRRLLEAHHLASGVPGTVAGLARAHKQYGSLPWKDLVAPAIQLAEHGIPINYDHLFTLTKGKQRLQQFEATRQMFYKPDGSMYRLGETIVFPDLAHSLKLIAEQGPSAFYEGGIAQKIAADMQANGGLITLDDLKNYAPTLRQPVRGTYRGYEVVSMPPPSAGGIQIIQILNMIEHFPLQEYGLNTAQTLHLIAEAMRRSFADRSEFMGDADFWPVPVDTLISKEYAARLIRDLDPNHATPSRQIKPGTFLNKESNETTHFSVMDEAGNVVANTYTLNFSFGSGIVVPGTGILLNNEMDDFSAKVGAKNAYGLLGGDANAIQPGKKPLSSMCPTIVFKDGKPLLATGSPGGPRLTTATLQVLINVMDFGMNIAAATNAPRIHHQWIPDKLRVEKGLSGDTIKILKSMGHDVRVTNTIGSTQTVMRKGNFFFGASDPRRPGAGAQGF</sequence>
<protein>
    <recommendedName>
        <fullName evidence="9">Glutathione hydrolase proenzyme</fullName>
        <ecNumber evidence="9">2.3.2.2</ecNumber>
        <ecNumber evidence="9">3.4.19.13</ecNumber>
    </recommendedName>
    <component>
        <recommendedName>
            <fullName evidence="9">Glutathione hydrolase large chain</fullName>
        </recommendedName>
    </component>
    <component>
        <recommendedName>
            <fullName evidence="9">Glutathione hydrolase small chain</fullName>
        </recommendedName>
    </component>
</protein>
<dbReference type="PROSITE" id="PS00462">
    <property type="entry name" value="G_GLU_TRANSPEPTIDASE"/>
    <property type="match status" value="1"/>
</dbReference>
<evidence type="ECO:0000256" key="7">
    <source>
        <dbReference type="ARBA" id="ARBA00023315"/>
    </source>
</evidence>
<comment type="similarity">
    <text evidence="3 9">Belongs to the gamma-glutamyltransferase family.</text>
</comment>
<evidence type="ECO:0000256" key="4">
    <source>
        <dbReference type="ARBA" id="ARBA00022679"/>
    </source>
</evidence>
<evidence type="ECO:0000256" key="1">
    <source>
        <dbReference type="ARBA" id="ARBA00001049"/>
    </source>
</evidence>
<gene>
    <name evidence="10" type="primary">ggt</name>
    <name evidence="10" type="ORF">NSPWAT_2131</name>
</gene>
<organism evidence="10 11">
    <name type="scientific">Nitrospina watsonii</name>
    <dbReference type="NCBI Taxonomy" id="1323948"/>
    <lineage>
        <taxon>Bacteria</taxon>
        <taxon>Pseudomonadati</taxon>
        <taxon>Nitrospinota/Tectimicrobiota group</taxon>
        <taxon>Nitrospinota</taxon>
        <taxon>Nitrospinia</taxon>
        <taxon>Nitrospinales</taxon>
        <taxon>Nitrospinaceae</taxon>
        <taxon>Nitrospina</taxon>
    </lineage>
</organism>
<evidence type="ECO:0000256" key="9">
    <source>
        <dbReference type="RuleBase" id="RU368036"/>
    </source>
</evidence>
<keyword evidence="11" id="KW-1185">Reference proteome</keyword>
<dbReference type="EC" id="2.3.2.2" evidence="9"/>
<dbReference type="PANTHER" id="PTHR43199">
    <property type="entry name" value="GLUTATHIONE HYDROLASE"/>
    <property type="match status" value="1"/>
</dbReference>
<keyword evidence="5 9" id="KW-0378">Hydrolase</keyword>
<dbReference type="RefSeq" id="WP_282011851.1">
    <property type="nucleotide sequence ID" value="NZ_OX336137.1"/>
</dbReference>
<comment type="catalytic activity">
    <reaction evidence="8 9">
        <text>an N-terminal (5-L-glutamyl)-[peptide] + an alpha-amino acid = 5-L-glutamyl amino acid + an N-terminal L-alpha-aminoacyl-[peptide]</text>
        <dbReference type="Rhea" id="RHEA:23904"/>
        <dbReference type="Rhea" id="RHEA-COMP:9780"/>
        <dbReference type="Rhea" id="RHEA-COMP:9795"/>
        <dbReference type="ChEBI" id="CHEBI:77644"/>
        <dbReference type="ChEBI" id="CHEBI:78597"/>
        <dbReference type="ChEBI" id="CHEBI:78599"/>
        <dbReference type="ChEBI" id="CHEBI:78608"/>
        <dbReference type="EC" id="2.3.2.2"/>
    </reaction>
</comment>
<evidence type="ECO:0000256" key="8">
    <source>
        <dbReference type="ARBA" id="ARBA00047417"/>
    </source>
</evidence>
<dbReference type="Proteomes" id="UP001157733">
    <property type="component" value="Chromosome"/>
</dbReference>
<dbReference type="Pfam" id="PF01019">
    <property type="entry name" value="G_glu_transpept"/>
    <property type="match status" value="1"/>
</dbReference>
<comment type="PTM">
    <text evidence="9">Cleaved by autocatalysis into a large and a small subunit.</text>
</comment>
<dbReference type="InterPro" id="IPR043137">
    <property type="entry name" value="GGT_ssub_C"/>
</dbReference>
<keyword evidence="9" id="KW-0317">Glutathione biosynthesis</keyword>
<evidence type="ECO:0000256" key="6">
    <source>
        <dbReference type="ARBA" id="ARBA00023145"/>
    </source>
</evidence>
<dbReference type="InterPro" id="IPR029055">
    <property type="entry name" value="Ntn_hydrolases_N"/>
</dbReference>
<accession>A0ABM9HFJ2</accession>
<keyword evidence="6 9" id="KW-0865">Zymogen</keyword>
<evidence type="ECO:0000313" key="11">
    <source>
        <dbReference type="Proteomes" id="UP001157733"/>
    </source>
</evidence>
<dbReference type="GO" id="GO:0036374">
    <property type="term" value="F:glutathione hydrolase activity"/>
    <property type="evidence" value="ECO:0007669"/>
    <property type="project" value="UniProtKB-EC"/>
</dbReference>
<dbReference type="EC" id="3.4.19.13" evidence="9"/>
<comment type="catalytic activity">
    <reaction evidence="1 9">
        <text>an S-substituted glutathione + H2O = an S-substituted L-cysteinylglycine + L-glutamate</text>
        <dbReference type="Rhea" id="RHEA:59468"/>
        <dbReference type="ChEBI" id="CHEBI:15377"/>
        <dbReference type="ChEBI" id="CHEBI:29985"/>
        <dbReference type="ChEBI" id="CHEBI:90779"/>
        <dbReference type="ChEBI" id="CHEBI:143103"/>
        <dbReference type="EC" id="3.4.19.13"/>
    </reaction>
</comment>
<comment type="subunit">
    <text evidence="9">This enzyme consists of two polypeptide chains, which are synthesized in precursor form from a single polypeptide.</text>
</comment>
<comment type="pathway">
    <text evidence="9">Sulfur metabolism; glutathione metabolism.</text>
</comment>